<organism evidence="1">
    <name type="scientific">Arundo donax</name>
    <name type="common">Giant reed</name>
    <name type="synonym">Donax arundinaceus</name>
    <dbReference type="NCBI Taxonomy" id="35708"/>
    <lineage>
        <taxon>Eukaryota</taxon>
        <taxon>Viridiplantae</taxon>
        <taxon>Streptophyta</taxon>
        <taxon>Embryophyta</taxon>
        <taxon>Tracheophyta</taxon>
        <taxon>Spermatophyta</taxon>
        <taxon>Magnoliopsida</taxon>
        <taxon>Liliopsida</taxon>
        <taxon>Poales</taxon>
        <taxon>Poaceae</taxon>
        <taxon>PACMAD clade</taxon>
        <taxon>Arundinoideae</taxon>
        <taxon>Arundineae</taxon>
        <taxon>Arundo</taxon>
    </lineage>
</organism>
<evidence type="ECO:0000313" key="1">
    <source>
        <dbReference type="EMBL" id="JAE37772.1"/>
    </source>
</evidence>
<proteinExistence type="predicted"/>
<protein>
    <submittedName>
        <fullName evidence="1">Uncharacterized protein</fullName>
    </submittedName>
</protein>
<reference evidence="1" key="1">
    <citation type="submission" date="2014-09" db="EMBL/GenBank/DDBJ databases">
        <authorList>
            <person name="Magalhaes I.L.F."/>
            <person name="Oliveira U."/>
            <person name="Santos F.R."/>
            <person name="Vidigal T.H.D.A."/>
            <person name="Brescovit A.D."/>
            <person name="Santos A.J."/>
        </authorList>
    </citation>
    <scope>NUCLEOTIDE SEQUENCE</scope>
    <source>
        <tissue evidence="1">Shoot tissue taken approximately 20 cm above the soil surface</tissue>
    </source>
</reference>
<name>A0A0A9HM05_ARUDO</name>
<accession>A0A0A9HM05</accession>
<dbReference type="AlphaFoldDB" id="A0A0A9HM05"/>
<sequence length="21" mass="2587">MIATKSFSHFLFFYAFVCWQI</sequence>
<dbReference type="EMBL" id="GBRH01160124">
    <property type="protein sequence ID" value="JAE37772.1"/>
    <property type="molecule type" value="Transcribed_RNA"/>
</dbReference>
<reference evidence="1" key="2">
    <citation type="journal article" date="2015" name="Data Brief">
        <title>Shoot transcriptome of the giant reed, Arundo donax.</title>
        <authorList>
            <person name="Barrero R.A."/>
            <person name="Guerrero F.D."/>
            <person name="Moolhuijzen P."/>
            <person name="Goolsby J.A."/>
            <person name="Tidwell J."/>
            <person name="Bellgard S.E."/>
            <person name="Bellgard M.I."/>
        </authorList>
    </citation>
    <scope>NUCLEOTIDE SEQUENCE</scope>
    <source>
        <tissue evidence="1">Shoot tissue taken approximately 20 cm above the soil surface</tissue>
    </source>
</reference>